<evidence type="ECO:0008006" key="6">
    <source>
        <dbReference type="Google" id="ProtNLM"/>
    </source>
</evidence>
<dbReference type="EMBL" id="JAWCUI010000055">
    <property type="protein sequence ID" value="KAL1891205.1"/>
    <property type="molecule type" value="Genomic_DNA"/>
</dbReference>
<keyword evidence="3" id="KW-0560">Oxidoreductase</keyword>
<comment type="similarity">
    <text evidence="1">Belongs to the short-chain dehydrogenases/reductases (SDR) family.</text>
</comment>
<name>A0ABR3YS76_9PEZI</name>
<evidence type="ECO:0000313" key="5">
    <source>
        <dbReference type="Proteomes" id="UP001583186"/>
    </source>
</evidence>
<dbReference type="InterPro" id="IPR036291">
    <property type="entry name" value="NAD(P)-bd_dom_sf"/>
</dbReference>
<evidence type="ECO:0000256" key="3">
    <source>
        <dbReference type="ARBA" id="ARBA00023002"/>
    </source>
</evidence>
<sequence>MSAPPDHTTLQAAGLFRVDGLVAVITGGGTGIGLTMARALAANGARLVFILGRRKDVLESAAAEANAHEKRDVLVPVVCDVGDKASLQASVDTVTSHLSSLNLEEVGVNLVIANAGVLGPLKPRYDPSGLATAADLRQRMFVDADMADMTQAFHINVTGTFFTAMAYLELLDQGNRYVQSAPLTAAVSRNTQSQVVVTSSISAFMRGPQSTPSYIGSKAAILQLTKQLAGMLSPYRIRANALAPGLFPTELATVLTNGREPENEGYEHPAFIPARRFGTDSDMAGTILYLASSAGGFCNGLTLVVDGGRLAVATGNY</sequence>
<dbReference type="PANTHER" id="PTHR43618">
    <property type="entry name" value="7-ALPHA-HYDROXYSTEROID DEHYDROGENASE"/>
    <property type="match status" value="1"/>
</dbReference>
<dbReference type="Proteomes" id="UP001583186">
    <property type="component" value="Unassembled WGS sequence"/>
</dbReference>
<evidence type="ECO:0000313" key="4">
    <source>
        <dbReference type="EMBL" id="KAL1891205.1"/>
    </source>
</evidence>
<accession>A0ABR3YS76</accession>
<evidence type="ECO:0000256" key="1">
    <source>
        <dbReference type="ARBA" id="ARBA00006484"/>
    </source>
</evidence>
<dbReference type="InterPro" id="IPR002347">
    <property type="entry name" value="SDR_fam"/>
</dbReference>
<reference evidence="4 5" key="1">
    <citation type="journal article" date="2024" name="IMA Fungus">
        <title>IMA Genome - F19 : A genome assembly and annotation guide to empower mycologists, including annotated draft genome sequences of Ceratocystis pirilliformis, Diaporthe australafricana, Fusarium ophioides, Paecilomyces lecythidis, and Sporothrix stenoceras.</title>
        <authorList>
            <person name="Aylward J."/>
            <person name="Wilson A.M."/>
            <person name="Visagie C.M."/>
            <person name="Spraker J."/>
            <person name="Barnes I."/>
            <person name="Buitendag C."/>
            <person name="Ceriani C."/>
            <person name="Del Mar Angel L."/>
            <person name="du Plessis D."/>
            <person name="Fuchs T."/>
            <person name="Gasser K."/>
            <person name="Kramer D."/>
            <person name="Li W."/>
            <person name="Munsamy K."/>
            <person name="Piso A."/>
            <person name="Price J.L."/>
            <person name="Sonnekus B."/>
            <person name="Thomas C."/>
            <person name="van der Nest A."/>
            <person name="van Dijk A."/>
            <person name="van Heerden A."/>
            <person name="van Vuuren N."/>
            <person name="Yilmaz N."/>
            <person name="Duong T.A."/>
            <person name="van der Merwe N.A."/>
            <person name="Wingfield M.J."/>
            <person name="Wingfield B.D."/>
        </authorList>
    </citation>
    <scope>NUCLEOTIDE SEQUENCE [LARGE SCALE GENOMIC DNA]</scope>
    <source>
        <strain evidence="4 5">CMW 5346</strain>
    </source>
</reference>
<organism evidence="4 5">
    <name type="scientific">Sporothrix stenoceras</name>
    <dbReference type="NCBI Taxonomy" id="5173"/>
    <lineage>
        <taxon>Eukaryota</taxon>
        <taxon>Fungi</taxon>
        <taxon>Dikarya</taxon>
        <taxon>Ascomycota</taxon>
        <taxon>Pezizomycotina</taxon>
        <taxon>Sordariomycetes</taxon>
        <taxon>Sordariomycetidae</taxon>
        <taxon>Ophiostomatales</taxon>
        <taxon>Ophiostomataceae</taxon>
        <taxon>Sporothrix</taxon>
    </lineage>
</organism>
<dbReference type="SUPFAM" id="SSF51735">
    <property type="entry name" value="NAD(P)-binding Rossmann-fold domains"/>
    <property type="match status" value="1"/>
</dbReference>
<dbReference type="CDD" id="cd05233">
    <property type="entry name" value="SDR_c"/>
    <property type="match status" value="1"/>
</dbReference>
<protein>
    <recommendedName>
        <fullName evidence="6">Short chain dehydrogenase reductase</fullName>
    </recommendedName>
</protein>
<dbReference type="PANTHER" id="PTHR43618:SF18">
    <property type="entry name" value="SHORT CHAIN DEHYDROGENASE_REDUCTASE FAMILY (AFU_ORTHOLOGUE AFUA_5G12480)"/>
    <property type="match status" value="1"/>
</dbReference>
<dbReference type="Pfam" id="PF13561">
    <property type="entry name" value="adh_short_C2"/>
    <property type="match status" value="1"/>
</dbReference>
<keyword evidence="2" id="KW-0521">NADP</keyword>
<keyword evidence="5" id="KW-1185">Reference proteome</keyword>
<evidence type="ECO:0000256" key="2">
    <source>
        <dbReference type="ARBA" id="ARBA00022857"/>
    </source>
</evidence>
<gene>
    <name evidence="4" type="ORF">Sste5346_007839</name>
</gene>
<dbReference type="PRINTS" id="PR00081">
    <property type="entry name" value="GDHRDH"/>
</dbReference>
<dbReference type="Gene3D" id="3.40.50.720">
    <property type="entry name" value="NAD(P)-binding Rossmann-like Domain"/>
    <property type="match status" value="1"/>
</dbReference>
<proteinExistence type="inferred from homology"/>
<comment type="caution">
    <text evidence="4">The sequence shown here is derived from an EMBL/GenBank/DDBJ whole genome shotgun (WGS) entry which is preliminary data.</text>
</comment>
<dbReference type="InterPro" id="IPR052178">
    <property type="entry name" value="Sec_Metab_Biosynth_SDR"/>
</dbReference>